<sequence>MSEGATAATKGEETTRRADQDLPRLRKECYLPAVPSIAEVGLAESREETTNLDIVKRDFYLVPIPKYLRYDPDNPVEFDVFTNMLFGVATTCMVANLYYCQPLLLKLSQAFHVTHDEVSRIPTLLQAGYAVGLVLISPLGDLVRRRQLILLLMTICSALTIGLPITSNIVVFEVLSFLIGISTVVPQILIALTGDLAPPHKRGSALSIVFSGLLFGVLVARVIAGLIAEFASYRIVFWVALGWQASVLVLLYFKLPDYPAKNKGMTYWTILYSMAKFAATEPLLIQANLISLASMACFTNFWVTLTFLLGGPLYNYSTLVIGLFGLVGMVGVAAAPLVGRLVDGMTPWSASIISTTASLAFYGIQLGAGGVNIAAVVIVTVGIDLFRQMQQVALITSVFGLDAAARARMNAAMIISLFIGQIMGTAVGTRVFLEDGWRPAAALSVGWQGFCLVVMLLRGPHCKRYTWFGYEGGWSIRKEKVRPNDEEKQTEPETVAEKVEEDVIPEKKEDLLYAINPSDIGKEKVD</sequence>
<organism evidence="1 2">
    <name type="scientific">Irpex rosettiformis</name>
    <dbReference type="NCBI Taxonomy" id="378272"/>
    <lineage>
        <taxon>Eukaryota</taxon>
        <taxon>Fungi</taxon>
        <taxon>Dikarya</taxon>
        <taxon>Basidiomycota</taxon>
        <taxon>Agaricomycotina</taxon>
        <taxon>Agaricomycetes</taxon>
        <taxon>Polyporales</taxon>
        <taxon>Irpicaceae</taxon>
        <taxon>Irpex</taxon>
    </lineage>
</organism>
<protein>
    <submittedName>
        <fullName evidence="1">Membrane protein</fullName>
    </submittedName>
</protein>
<evidence type="ECO:0000313" key="1">
    <source>
        <dbReference type="EMBL" id="KAI0090789.1"/>
    </source>
</evidence>
<keyword evidence="2" id="KW-1185">Reference proteome</keyword>
<dbReference type="EMBL" id="MU274907">
    <property type="protein sequence ID" value="KAI0090789.1"/>
    <property type="molecule type" value="Genomic_DNA"/>
</dbReference>
<accession>A0ACB8U9K9</accession>
<name>A0ACB8U9K9_9APHY</name>
<gene>
    <name evidence="1" type="ORF">BDY19DRAFT_992200</name>
</gene>
<comment type="caution">
    <text evidence="1">The sequence shown here is derived from an EMBL/GenBank/DDBJ whole genome shotgun (WGS) entry which is preliminary data.</text>
</comment>
<evidence type="ECO:0000313" key="2">
    <source>
        <dbReference type="Proteomes" id="UP001055072"/>
    </source>
</evidence>
<dbReference type="Proteomes" id="UP001055072">
    <property type="component" value="Unassembled WGS sequence"/>
</dbReference>
<proteinExistence type="predicted"/>
<reference evidence="1" key="1">
    <citation type="journal article" date="2021" name="Environ. Microbiol.">
        <title>Gene family expansions and transcriptome signatures uncover fungal adaptations to wood decay.</title>
        <authorList>
            <person name="Hage H."/>
            <person name="Miyauchi S."/>
            <person name="Viragh M."/>
            <person name="Drula E."/>
            <person name="Min B."/>
            <person name="Chaduli D."/>
            <person name="Navarro D."/>
            <person name="Favel A."/>
            <person name="Norest M."/>
            <person name="Lesage-Meessen L."/>
            <person name="Balint B."/>
            <person name="Merenyi Z."/>
            <person name="de Eugenio L."/>
            <person name="Morin E."/>
            <person name="Martinez A.T."/>
            <person name="Baldrian P."/>
            <person name="Stursova M."/>
            <person name="Martinez M.J."/>
            <person name="Novotny C."/>
            <person name="Magnuson J.K."/>
            <person name="Spatafora J.W."/>
            <person name="Maurice S."/>
            <person name="Pangilinan J."/>
            <person name="Andreopoulos W."/>
            <person name="LaButti K."/>
            <person name="Hundley H."/>
            <person name="Na H."/>
            <person name="Kuo A."/>
            <person name="Barry K."/>
            <person name="Lipzen A."/>
            <person name="Henrissat B."/>
            <person name="Riley R."/>
            <person name="Ahrendt S."/>
            <person name="Nagy L.G."/>
            <person name="Grigoriev I.V."/>
            <person name="Martin F."/>
            <person name="Rosso M.N."/>
        </authorList>
    </citation>
    <scope>NUCLEOTIDE SEQUENCE</scope>
    <source>
        <strain evidence="1">CBS 384.51</strain>
    </source>
</reference>